<proteinExistence type="predicted"/>
<dbReference type="EMBL" id="LR881468">
    <property type="protein sequence ID" value="CAD5324554.1"/>
    <property type="molecule type" value="Genomic_DNA"/>
</dbReference>
<organism evidence="2 3">
    <name type="scientific">Arabidopsis thaliana</name>
    <name type="common">Mouse-ear cress</name>
    <dbReference type="NCBI Taxonomy" id="3702"/>
    <lineage>
        <taxon>Eukaryota</taxon>
        <taxon>Viridiplantae</taxon>
        <taxon>Streptophyta</taxon>
        <taxon>Embryophyta</taxon>
        <taxon>Tracheophyta</taxon>
        <taxon>Spermatophyta</taxon>
        <taxon>Magnoliopsida</taxon>
        <taxon>eudicotyledons</taxon>
        <taxon>Gunneridae</taxon>
        <taxon>Pentapetalae</taxon>
        <taxon>rosids</taxon>
        <taxon>malvids</taxon>
        <taxon>Brassicales</taxon>
        <taxon>Brassicaceae</taxon>
        <taxon>Camelineae</taxon>
        <taxon>Arabidopsis</taxon>
    </lineage>
</organism>
<evidence type="ECO:0000313" key="2">
    <source>
        <dbReference type="EMBL" id="CAD5324554.1"/>
    </source>
</evidence>
<accession>A0A7G2EML5</accession>
<dbReference type="AlphaFoldDB" id="A0A7G2EML5"/>
<reference evidence="2 3" key="1">
    <citation type="submission" date="2020-09" db="EMBL/GenBank/DDBJ databases">
        <authorList>
            <person name="Ashkenazy H."/>
        </authorList>
    </citation>
    <scope>NUCLEOTIDE SEQUENCE [LARGE SCALE GENOMIC DNA]</scope>
    <source>
        <strain evidence="3">cv. Cdm-0</strain>
    </source>
</reference>
<protein>
    <submittedName>
        <fullName evidence="2">(thale cress) hypothetical protein</fullName>
    </submittedName>
</protein>
<name>A0A7G2EML5_ARATH</name>
<feature type="region of interest" description="Disordered" evidence="1">
    <location>
        <begin position="205"/>
        <end position="225"/>
    </location>
</feature>
<gene>
    <name evidence="2" type="ORF">AT9943_LOCUS12443</name>
</gene>
<dbReference type="Proteomes" id="UP000516314">
    <property type="component" value="Chromosome 3"/>
</dbReference>
<evidence type="ECO:0000313" key="3">
    <source>
        <dbReference type="Proteomes" id="UP000516314"/>
    </source>
</evidence>
<sequence length="225" mass="25325">MLSLEIGADLGTVRIVFTDGGRVQVTVEGFKYLGYETEIKFCIGEETIIYLSLIQELSTWLRFKKRKNDLRYRAIEAGGYCGKKHQKVAEDELDWKSHGKQTKVAEVTHKKQRKEKLHPLRSRSLLWWLQMWSQTSSVIVLVTNGSSKVADMVNDGETEAARKLKGAMLLQGVCSKKRNMLILSSPLKRSVLKGEHVNKGNVLTHRGTVKGVNGGNKAPKPTFDK</sequence>
<evidence type="ECO:0000256" key="1">
    <source>
        <dbReference type="SAM" id="MobiDB-lite"/>
    </source>
</evidence>